<evidence type="ECO:0000259" key="1">
    <source>
        <dbReference type="Pfam" id="PF01973"/>
    </source>
</evidence>
<dbReference type="EMBL" id="JBHTJG010000006">
    <property type="protein sequence ID" value="MFD0947226.1"/>
    <property type="molecule type" value="Genomic_DNA"/>
</dbReference>
<evidence type="ECO:0000313" key="2">
    <source>
        <dbReference type="EMBL" id="MFD0947226.1"/>
    </source>
</evidence>
<sequence length="295" mass="33409">MPNLTPPWTDDYPASRKPLAWLRYNLRSLRIRGLKLRDPRLTALHDKYRGRRCFIMGNGPSLMKRDLTALKDEITFGANALFKHFDELGFVPTFWCQVDISQAEDWADELNAARGFTKFVSLKNSFAYALSPEVITLNSKFTTRHDDPDDPGEPMFSKNAAAEVYHAQTVTYVALQLAYYMGFSEVYLIGVDHDYGILPELFPTGKPIITAENIELANKFHFAGNHYKIGDRLGIPKFHIIEAGYRLARKVFEADGRRLVNITDGGKLEIFERDSFDAVLARPAPTNTQVEGITA</sequence>
<dbReference type="InterPro" id="IPR002826">
    <property type="entry name" value="MptE-like"/>
</dbReference>
<dbReference type="RefSeq" id="WP_264945033.1">
    <property type="nucleotide sequence ID" value="NZ_JAPDRA010000006.1"/>
</dbReference>
<feature type="domain" description="6-hydroxymethylpterin diphosphokinase MptE-like" evidence="1">
    <location>
        <begin position="39"/>
        <end position="195"/>
    </location>
</feature>
<comment type="caution">
    <text evidence="2">The sequence shown here is derived from an EMBL/GenBank/DDBJ whole genome shotgun (WGS) entry which is preliminary data.</text>
</comment>
<dbReference type="Pfam" id="PF01973">
    <property type="entry name" value="MptE-like"/>
    <property type="match status" value="1"/>
</dbReference>
<dbReference type="Gene3D" id="3.90.1480.10">
    <property type="entry name" value="Alpha-2,3-sialyltransferase"/>
    <property type="match status" value="1"/>
</dbReference>
<reference evidence="3" key="1">
    <citation type="journal article" date="2019" name="Int. J. Syst. Evol. Microbiol.">
        <title>The Global Catalogue of Microorganisms (GCM) 10K type strain sequencing project: providing services to taxonomists for standard genome sequencing and annotation.</title>
        <authorList>
            <consortium name="The Broad Institute Genomics Platform"/>
            <consortium name="The Broad Institute Genome Sequencing Center for Infectious Disease"/>
            <person name="Wu L."/>
            <person name="Ma J."/>
        </authorList>
    </citation>
    <scope>NUCLEOTIDE SEQUENCE [LARGE SCALE GENOMIC DNA]</scope>
    <source>
        <strain evidence="3">CCUG 62982</strain>
    </source>
</reference>
<evidence type="ECO:0000313" key="3">
    <source>
        <dbReference type="Proteomes" id="UP001596977"/>
    </source>
</evidence>
<name>A0ABW3HC65_9SPHN</name>
<protein>
    <submittedName>
        <fullName evidence="2">6-hydroxymethylpterin diphosphokinase MptE-like protein</fullName>
    </submittedName>
</protein>
<gene>
    <name evidence="2" type="ORF">ACFQ1E_12825</name>
</gene>
<accession>A0ABW3HC65</accession>
<organism evidence="2 3">
    <name type="scientific">Sphingomonas canadensis</name>
    <dbReference type="NCBI Taxonomy" id="1219257"/>
    <lineage>
        <taxon>Bacteria</taxon>
        <taxon>Pseudomonadati</taxon>
        <taxon>Pseudomonadota</taxon>
        <taxon>Alphaproteobacteria</taxon>
        <taxon>Sphingomonadales</taxon>
        <taxon>Sphingomonadaceae</taxon>
        <taxon>Sphingomonas</taxon>
    </lineage>
</organism>
<proteinExistence type="predicted"/>
<keyword evidence="3" id="KW-1185">Reference proteome</keyword>
<dbReference type="Proteomes" id="UP001596977">
    <property type="component" value="Unassembled WGS sequence"/>
</dbReference>